<dbReference type="SUPFAM" id="SSF53448">
    <property type="entry name" value="Nucleotide-diphospho-sugar transferases"/>
    <property type="match status" value="1"/>
</dbReference>
<evidence type="ECO:0000256" key="2">
    <source>
        <dbReference type="ARBA" id="ARBA00022475"/>
    </source>
</evidence>
<dbReference type="PANTHER" id="PTHR43646">
    <property type="entry name" value="GLYCOSYLTRANSFERASE"/>
    <property type="match status" value="1"/>
</dbReference>
<proteinExistence type="predicted"/>
<accession>A0ABV4U8F3</accession>
<keyword evidence="6" id="KW-0812">Transmembrane</keyword>
<comment type="caution">
    <text evidence="9">The sequence shown here is derived from an EMBL/GenBank/DDBJ whole genome shotgun (WGS) entry which is preliminary data.</text>
</comment>
<gene>
    <name evidence="9" type="ORF">ACERK3_12465</name>
</gene>
<dbReference type="InterPro" id="IPR029044">
    <property type="entry name" value="Nucleotide-diphossugar_trans"/>
</dbReference>
<dbReference type="EMBL" id="JBGUBD010000007">
    <property type="protein sequence ID" value="MFA9479097.1"/>
    <property type="molecule type" value="Genomic_DNA"/>
</dbReference>
<feature type="transmembrane region" description="Helical" evidence="6">
    <location>
        <begin position="265"/>
        <end position="281"/>
    </location>
</feature>
<evidence type="ECO:0000259" key="8">
    <source>
        <dbReference type="Pfam" id="PF02709"/>
    </source>
</evidence>
<evidence type="ECO:0000256" key="6">
    <source>
        <dbReference type="SAM" id="Phobius"/>
    </source>
</evidence>
<keyword evidence="2" id="KW-1003">Cell membrane</keyword>
<feature type="domain" description="Galactosyltransferase C-terminal" evidence="8">
    <location>
        <begin position="142"/>
        <end position="201"/>
    </location>
</feature>
<name>A0ABV4U8F3_9BACT</name>
<dbReference type="CDD" id="cd00761">
    <property type="entry name" value="Glyco_tranf_GTA_type"/>
    <property type="match status" value="1"/>
</dbReference>
<dbReference type="Gene3D" id="3.90.550.10">
    <property type="entry name" value="Spore Coat Polysaccharide Biosynthesis Protein SpsA, Chain A"/>
    <property type="match status" value="1"/>
</dbReference>
<reference evidence="9 10" key="1">
    <citation type="submission" date="2024-08" db="EMBL/GenBank/DDBJ databases">
        <title>Whole-genome sequencing of halo(alkali)philic microorganisms from hypersaline lakes.</title>
        <authorList>
            <person name="Sorokin D.Y."/>
            <person name="Merkel A.Y."/>
            <person name="Messina E."/>
            <person name="Yakimov M."/>
        </authorList>
    </citation>
    <scope>NUCLEOTIDE SEQUENCE [LARGE SCALE GENOMIC DNA]</scope>
    <source>
        <strain evidence="9 10">AB-hyl4</strain>
    </source>
</reference>
<dbReference type="RefSeq" id="WP_425346024.1">
    <property type="nucleotide sequence ID" value="NZ_JBGUBD010000007.1"/>
</dbReference>
<keyword evidence="6" id="KW-1133">Transmembrane helix</keyword>
<dbReference type="Proteomes" id="UP001575105">
    <property type="component" value="Unassembled WGS sequence"/>
</dbReference>
<keyword evidence="10" id="KW-1185">Reference proteome</keyword>
<evidence type="ECO:0000256" key="4">
    <source>
        <dbReference type="ARBA" id="ARBA00022679"/>
    </source>
</evidence>
<keyword evidence="4" id="KW-0808">Transferase</keyword>
<evidence type="ECO:0000256" key="1">
    <source>
        <dbReference type="ARBA" id="ARBA00004236"/>
    </source>
</evidence>
<keyword evidence="5 6" id="KW-0472">Membrane</keyword>
<dbReference type="Pfam" id="PF02709">
    <property type="entry name" value="Glyco_transf_7C"/>
    <property type="match status" value="1"/>
</dbReference>
<evidence type="ECO:0000313" key="10">
    <source>
        <dbReference type="Proteomes" id="UP001575105"/>
    </source>
</evidence>
<dbReference type="PANTHER" id="PTHR43646:SF2">
    <property type="entry name" value="GLYCOSYLTRANSFERASE 2-LIKE DOMAIN-CONTAINING PROTEIN"/>
    <property type="match status" value="1"/>
</dbReference>
<dbReference type="InterPro" id="IPR027791">
    <property type="entry name" value="Galactosyl_T_C"/>
</dbReference>
<protein>
    <submittedName>
        <fullName evidence="9">Glycosyltransferase family 2 protein</fullName>
    </submittedName>
</protein>
<dbReference type="InterPro" id="IPR001173">
    <property type="entry name" value="Glyco_trans_2-like"/>
</dbReference>
<feature type="domain" description="Glycosyltransferase 2-like" evidence="7">
    <location>
        <begin position="17"/>
        <end position="130"/>
    </location>
</feature>
<evidence type="ECO:0000256" key="5">
    <source>
        <dbReference type="ARBA" id="ARBA00023136"/>
    </source>
</evidence>
<evidence type="ECO:0000313" key="9">
    <source>
        <dbReference type="EMBL" id="MFA9479097.1"/>
    </source>
</evidence>
<dbReference type="Pfam" id="PF00535">
    <property type="entry name" value="Glycos_transf_2"/>
    <property type="match status" value="1"/>
</dbReference>
<organism evidence="9 10">
    <name type="scientific">Natronomicrosphaera hydrolytica</name>
    <dbReference type="NCBI Taxonomy" id="3242702"/>
    <lineage>
        <taxon>Bacteria</taxon>
        <taxon>Pseudomonadati</taxon>
        <taxon>Planctomycetota</taxon>
        <taxon>Phycisphaerae</taxon>
        <taxon>Phycisphaerales</taxon>
        <taxon>Phycisphaeraceae</taxon>
        <taxon>Natronomicrosphaera</taxon>
    </lineage>
</organism>
<comment type="subcellular location">
    <subcellularLocation>
        <location evidence="1">Cell membrane</location>
    </subcellularLocation>
</comment>
<evidence type="ECO:0000259" key="7">
    <source>
        <dbReference type="Pfam" id="PF00535"/>
    </source>
</evidence>
<keyword evidence="3" id="KW-0328">Glycosyltransferase</keyword>
<evidence type="ECO:0000256" key="3">
    <source>
        <dbReference type="ARBA" id="ARBA00022676"/>
    </source>
</evidence>
<feature type="transmembrane region" description="Helical" evidence="6">
    <location>
        <begin position="244"/>
        <end position="259"/>
    </location>
</feature>
<sequence>MPPNPIQSVGAVAIGRNEAPRLQRCLASIVGRVARVVYVDSGSTDNSVVLARRLGAHVVELDTSQPFTAARARNVGIEALTHLEPGLRYVQVVDGDCELVPGWLELATRRLDTKPRVAVVCGRRRERYPDATVFNRLMDMEWNTPVGEAHACGGDAMLRLDAFHQANGYNPTLICGEEPELCTRLRQLGHRIERLDHDMTRHDANITRFRQWWQRTTRSGWAFAQAAHLHSRTNPQALRRSRSIYLYGLVIPIIITILIHPTRGLSLLALLVYPLLIARVYRHRRRDRHDPPAHAMLYAAFCTLGKIPEALGQLRYTQHKRRGGQATLIEYKHPALNRTGAIP</sequence>